<evidence type="ECO:0000259" key="5">
    <source>
        <dbReference type="Pfam" id="PF18085"/>
    </source>
</evidence>
<keyword evidence="2" id="KW-0547">Nucleotide-binding</keyword>
<evidence type="ECO:0000256" key="4">
    <source>
        <dbReference type="ARBA" id="ARBA00022840"/>
    </source>
</evidence>
<evidence type="ECO:0000313" key="7">
    <source>
        <dbReference type="Proteomes" id="UP000297447"/>
    </source>
</evidence>
<gene>
    <name evidence="6" type="ORF">E3T55_06725</name>
</gene>
<dbReference type="EMBL" id="SOHE01000029">
    <property type="protein sequence ID" value="TFD52291.1"/>
    <property type="molecule type" value="Genomic_DNA"/>
</dbReference>
<evidence type="ECO:0000256" key="1">
    <source>
        <dbReference type="ARBA" id="ARBA00022679"/>
    </source>
</evidence>
<dbReference type="AlphaFoldDB" id="A0A4R9A4W2"/>
<keyword evidence="1" id="KW-0808">Transferase</keyword>
<dbReference type="Proteomes" id="UP000297447">
    <property type="component" value="Unassembled WGS sequence"/>
</dbReference>
<feature type="domain" description="Maltokinase N-terminal cap" evidence="5">
    <location>
        <begin position="20"/>
        <end position="103"/>
    </location>
</feature>
<evidence type="ECO:0000313" key="6">
    <source>
        <dbReference type="EMBL" id="TFD52291.1"/>
    </source>
</evidence>
<keyword evidence="3" id="KW-0418">Kinase</keyword>
<sequence length="215" mass="22486">MALIYDAVLRPSKTELISAWAEAQPWFAGDAGTEVTRVATYRFDDPDGEVGIETLLVRAGAGPLLQVALTYRGAPLPGADAWLIGTMSHSVLGERWVYDAVGDPVYLAAVSTAACTGGRHAEQYLERDGERVPIEPTAEVAGSGPAGTTVPPVGSPIVMHHESGVTVATAGSLRVVLMRNLEASVVSSEPAAHTATLSGSWSGQPFPRILLTVRG</sequence>
<dbReference type="GO" id="GO:0005524">
    <property type="term" value="F:ATP binding"/>
    <property type="evidence" value="ECO:0007669"/>
    <property type="project" value="UniProtKB-KW"/>
</dbReference>
<reference evidence="6 7" key="1">
    <citation type="submission" date="2019-03" db="EMBL/GenBank/DDBJ databases">
        <title>Genomics of glacier-inhabiting Cryobacterium strains.</title>
        <authorList>
            <person name="Liu Q."/>
            <person name="Xin Y.-H."/>
        </authorList>
    </citation>
    <scope>NUCLEOTIDE SEQUENCE [LARGE SCALE GENOMIC DNA]</scope>
    <source>
        <strain evidence="6 7">Hh14</strain>
    </source>
</reference>
<comment type="caution">
    <text evidence="6">The sequence shown here is derived from an EMBL/GenBank/DDBJ whole genome shotgun (WGS) entry which is preliminary data.</text>
</comment>
<name>A0A4R9A4W2_9MICO</name>
<dbReference type="InterPro" id="IPR040999">
    <property type="entry name" value="Mak_N_cap"/>
</dbReference>
<accession>A0A4R9A4W2</accession>
<dbReference type="OrthoDB" id="3787729at2"/>
<evidence type="ECO:0000256" key="2">
    <source>
        <dbReference type="ARBA" id="ARBA00022741"/>
    </source>
</evidence>
<evidence type="ECO:0000256" key="3">
    <source>
        <dbReference type="ARBA" id="ARBA00022777"/>
    </source>
</evidence>
<dbReference type="GO" id="GO:0016301">
    <property type="term" value="F:kinase activity"/>
    <property type="evidence" value="ECO:0007669"/>
    <property type="project" value="UniProtKB-KW"/>
</dbReference>
<dbReference type="Pfam" id="PF18085">
    <property type="entry name" value="Mak_N_cap"/>
    <property type="match status" value="1"/>
</dbReference>
<keyword evidence="7" id="KW-1185">Reference proteome</keyword>
<dbReference type="NCBIfam" id="NF047744">
    <property type="entry name" value="CG0192_rel"/>
    <property type="match status" value="1"/>
</dbReference>
<protein>
    <recommendedName>
        <fullName evidence="5">Maltokinase N-terminal cap domain-containing protein</fullName>
    </recommendedName>
</protein>
<dbReference type="RefSeq" id="WP_134518802.1">
    <property type="nucleotide sequence ID" value="NZ_SOHE01000029.1"/>
</dbReference>
<keyword evidence="4" id="KW-0067">ATP-binding</keyword>
<organism evidence="6 7">
    <name type="scientific">Cryobacterium frigoriphilum</name>
    <dbReference type="NCBI Taxonomy" id="1259150"/>
    <lineage>
        <taxon>Bacteria</taxon>
        <taxon>Bacillati</taxon>
        <taxon>Actinomycetota</taxon>
        <taxon>Actinomycetes</taxon>
        <taxon>Micrococcales</taxon>
        <taxon>Microbacteriaceae</taxon>
        <taxon>Cryobacterium</taxon>
    </lineage>
</organism>
<proteinExistence type="predicted"/>